<organism evidence="8 9">
    <name type="scientific">Streptomyces calvus</name>
    <dbReference type="NCBI Taxonomy" id="67282"/>
    <lineage>
        <taxon>Bacteria</taxon>
        <taxon>Bacillati</taxon>
        <taxon>Actinomycetota</taxon>
        <taxon>Actinomycetes</taxon>
        <taxon>Kitasatosporales</taxon>
        <taxon>Streptomycetaceae</taxon>
        <taxon>Streptomyces</taxon>
    </lineage>
</organism>
<keyword evidence="5 6" id="KW-0472">Membrane</keyword>
<evidence type="ECO:0000256" key="2">
    <source>
        <dbReference type="ARBA" id="ARBA00006143"/>
    </source>
</evidence>
<feature type="transmembrane region" description="Helical" evidence="6">
    <location>
        <begin position="6"/>
        <end position="35"/>
    </location>
</feature>
<comment type="caution">
    <text evidence="8">The sequence shown here is derived from an EMBL/GenBank/DDBJ whole genome shotgun (WGS) entry which is preliminary data.</text>
</comment>
<dbReference type="Pfam" id="PF02683">
    <property type="entry name" value="DsbD_TM"/>
    <property type="match status" value="1"/>
</dbReference>
<feature type="transmembrane region" description="Helical" evidence="6">
    <location>
        <begin position="195"/>
        <end position="218"/>
    </location>
</feature>
<dbReference type="GO" id="GO:0016020">
    <property type="term" value="C:membrane"/>
    <property type="evidence" value="ECO:0007669"/>
    <property type="project" value="UniProtKB-SubCell"/>
</dbReference>
<gene>
    <name evidence="8" type="ORF">FHS33_004482</name>
</gene>
<accession>A0AA40SGE6</accession>
<feature type="transmembrane region" description="Helical" evidence="6">
    <location>
        <begin position="152"/>
        <end position="174"/>
    </location>
</feature>
<dbReference type="GO" id="GO:0017004">
    <property type="term" value="P:cytochrome complex assembly"/>
    <property type="evidence" value="ECO:0007669"/>
    <property type="project" value="InterPro"/>
</dbReference>
<evidence type="ECO:0000256" key="1">
    <source>
        <dbReference type="ARBA" id="ARBA00004141"/>
    </source>
</evidence>
<dbReference type="RefSeq" id="WP_233452439.1">
    <property type="nucleotide sequence ID" value="NZ_BMSU01000010.1"/>
</dbReference>
<evidence type="ECO:0000313" key="8">
    <source>
        <dbReference type="EMBL" id="MBA8946032.1"/>
    </source>
</evidence>
<reference evidence="8 9" key="1">
    <citation type="submission" date="2020-08" db="EMBL/GenBank/DDBJ databases">
        <title>Genomic Encyclopedia of Type Strains, Phase III (KMG-III): the genomes of soil and plant-associated and newly described type strains.</title>
        <authorList>
            <person name="Whitman W."/>
        </authorList>
    </citation>
    <scope>NUCLEOTIDE SEQUENCE [LARGE SCALE GENOMIC DNA]</scope>
    <source>
        <strain evidence="8 9">CECT 3271</strain>
    </source>
</reference>
<dbReference type="PANTHER" id="PTHR31272">
    <property type="entry name" value="CYTOCHROME C-TYPE BIOGENESIS PROTEIN HI_1454-RELATED"/>
    <property type="match status" value="1"/>
</dbReference>
<dbReference type="InterPro" id="IPR051790">
    <property type="entry name" value="Cytochrome_c-biogenesis_DsbD"/>
</dbReference>
<comment type="similarity">
    <text evidence="2">Belongs to the DsbD family.</text>
</comment>
<feature type="domain" description="Cytochrome C biogenesis protein transmembrane" evidence="7">
    <location>
        <begin position="7"/>
        <end position="172"/>
    </location>
</feature>
<evidence type="ECO:0000256" key="3">
    <source>
        <dbReference type="ARBA" id="ARBA00022692"/>
    </source>
</evidence>
<protein>
    <submittedName>
        <fullName evidence="8">Cytochrome c biogenesis protein CcdA</fullName>
    </submittedName>
</protein>
<feature type="transmembrane region" description="Helical" evidence="6">
    <location>
        <begin position="118"/>
        <end position="146"/>
    </location>
</feature>
<dbReference type="Proteomes" id="UP000530412">
    <property type="component" value="Unassembled WGS sequence"/>
</dbReference>
<evidence type="ECO:0000313" key="9">
    <source>
        <dbReference type="Proteomes" id="UP000530412"/>
    </source>
</evidence>
<proteinExistence type="inferred from homology"/>
<evidence type="ECO:0000256" key="6">
    <source>
        <dbReference type="SAM" id="Phobius"/>
    </source>
</evidence>
<feature type="transmembrane region" description="Helical" evidence="6">
    <location>
        <begin position="251"/>
        <end position="269"/>
    </location>
</feature>
<feature type="transmembrane region" description="Helical" evidence="6">
    <location>
        <begin position="47"/>
        <end position="70"/>
    </location>
</feature>
<sequence>MNGDASVLAAFLGGLLALVSPCSALLLPAFFAYSFTSATKLLARTVLFYLGLCTTLVPLGVAGSFAGRLFYGHRDLLVTVGGWTVIVLGVAQILGFGFGVRRLQEAAGARRSGSVLSVFALGTVYGLAGFCAGPVLGSVLTIAALGGRPVHGGLLLAVYALGMAVPLFVLALLWDRFDLGRKRWLRGRTLRLGPLSWHTTSLAGGTLFILLGVLFLAFDGTAALPSPISVETEAGLEERLLRIGSAVPDRVLLLVLAAVAAVTAVVLLLRRDGARTDTRTEEPSSPGA</sequence>
<name>A0AA40SGE6_9ACTN</name>
<evidence type="ECO:0000256" key="5">
    <source>
        <dbReference type="ARBA" id="ARBA00023136"/>
    </source>
</evidence>
<dbReference type="AlphaFoldDB" id="A0AA40SGE6"/>
<dbReference type="EMBL" id="JACJIE010000011">
    <property type="protein sequence ID" value="MBA8946032.1"/>
    <property type="molecule type" value="Genomic_DNA"/>
</dbReference>
<dbReference type="PANTHER" id="PTHR31272:SF4">
    <property type="entry name" value="CYTOCHROME C-TYPE BIOGENESIS PROTEIN HI_1454-RELATED"/>
    <property type="match status" value="1"/>
</dbReference>
<evidence type="ECO:0000259" key="7">
    <source>
        <dbReference type="Pfam" id="PF02683"/>
    </source>
</evidence>
<feature type="transmembrane region" description="Helical" evidence="6">
    <location>
        <begin position="76"/>
        <end position="98"/>
    </location>
</feature>
<dbReference type="InterPro" id="IPR003834">
    <property type="entry name" value="Cyt_c_assmbl_TM_dom"/>
</dbReference>
<keyword evidence="4 6" id="KW-1133">Transmembrane helix</keyword>
<evidence type="ECO:0000256" key="4">
    <source>
        <dbReference type="ARBA" id="ARBA00022989"/>
    </source>
</evidence>
<comment type="subcellular location">
    <subcellularLocation>
        <location evidence="1">Membrane</location>
        <topology evidence="1">Multi-pass membrane protein</topology>
    </subcellularLocation>
</comment>
<keyword evidence="3 6" id="KW-0812">Transmembrane</keyword>